<comment type="caution">
    <text evidence="1">The sequence shown here is derived from an EMBL/GenBank/DDBJ whole genome shotgun (WGS) entry which is preliminary data.</text>
</comment>
<evidence type="ECO:0000313" key="2">
    <source>
        <dbReference type="Proteomes" id="UP000182486"/>
    </source>
</evidence>
<dbReference type="AlphaFoldDB" id="A0A1K0GIT9"/>
<dbReference type="Proteomes" id="UP000182486">
    <property type="component" value="Unassembled WGS sequence"/>
</dbReference>
<name>A0A1K0GIT9_9ACTN</name>
<protein>
    <submittedName>
        <fullName evidence="1">Uncharacterized protein</fullName>
    </submittedName>
</protein>
<proteinExistence type="predicted"/>
<evidence type="ECO:0000313" key="1">
    <source>
        <dbReference type="EMBL" id="OJF10844.1"/>
    </source>
</evidence>
<sequence length="107" mass="11718">MNPEILDMAGGDSYRARAIDRLLASIADGPNAVLREMASGVRKGDLSLRDAASSSIYSEALADQFDTFWQRYQTLTAEEQQDLLAEGHRFIEQSEPTEPDEAGGITP</sequence>
<organism evidence="1 2">
    <name type="scientific">Couchioplanes caeruleus subsp. caeruleus</name>
    <dbReference type="NCBI Taxonomy" id="56427"/>
    <lineage>
        <taxon>Bacteria</taxon>
        <taxon>Bacillati</taxon>
        <taxon>Actinomycetota</taxon>
        <taxon>Actinomycetes</taxon>
        <taxon>Micromonosporales</taxon>
        <taxon>Micromonosporaceae</taxon>
        <taxon>Couchioplanes</taxon>
    </lineage>
</organism>
<dbReference type="RefSeq" id="WP_071808619.1">
    <property type="nucleotide sequence ID" value="NZ_MEIA01000449.1"/>
</dbReference>
<keyword evidence="2" id="KW-1185">Reference proteome</keyword>
<gene>
    <name evidence="1" type="ORF">BG844_29650</name>
</gene>
<reference evidence="1 2" key="1">
    <citation type="submission" date="2016-09" db="EMBL/GenBank/DDBJ databases">
        <title>Couchioplanes caeruleus draft genome sequence.</title>
        <authorList>
            <person name="Sheehan J."/>
            <person name="Caffrey P."/>
        </authorList>
    </citation>
    <scope>NUCLEOTIDE SEQUENCE [LARGE SCALE GENOMIC DNA]</scope>
    <source>
        <strain evidence="1 2">DSM 43634</strain>
    </source>
</reference>
<accession>A0A1K0GIT9</accession>
<dbReference type="EMBL" id="MEIA01000449">
    <property type="protein sequence ID" value="OJF10844.1"/>
    <property type="molecule type" value="Genomic_DNA"/>
</dbReference>